<evidence type="ECO:0000313" key="2">
    <source>
        <dbReference type="Proteomes" id="UP000585638"/>
    </source>
</evidence>
<dbReference type="RefSeq" id="WP_184862589.1">
    <property type="nucleotide sequence ID" value="NZ_BAAAWY010000007.1"/>
</dbReference>
<organism evidence="1 2">
    <name type="scientific">Kutzneria kofuensis</name>
    <dbReference type="NCBI Taxonomy" id="103725"/>
    <lineage>
        <taxon>Bacteria</taxon>
        <taxon>Bacillati</taxon>
        <taxon>Actinomycetota</taxon>
        <taxon>Actinomycetes</taxon>
        <taxon>Pseudonocardiales</taxon>
        <taxon>Pseudonocardiaceae</taxon>
        <taxon>Kutzneria</taxon>
    </lineage>
</organism>
<evidence type="ECO:0000313" key="1">
    <source>
        <dbReference type="EMBL" id="MBB5892075.1"/>
    </source>
</evidence>
<comment type="caution">
    <text evidence="1">The sequence shown here is derived from an EMBL/GenBank/DDBJ whole genome shotgun (WGS) entry which is preliminary data.</text>
</comment>
<accession>A0A7W9KGN5</accession>
<evidence type="ECO:0008006" key="3">
    <source>
        <dbReference type="Google" id="ProtNLM"/>
    </source>
</evidence>
<dbReference type="InterPro" id="IPR011990">
    <property type="entry name" value="TPR-like_helical_dom_sf"/>
</dbReference>
<proteinExistence type="predicted"/>
<dbReference type="Gene3D" id="1.25.40.10">
    <property type="entry name" value="Tetratricopeptide repeat domain"/>
    <property type="match status" value="1"/>
</dbReference>
<name>A0A7W9KGN5_9PSEU</name>
<sequence length="181" mass="19776">MRDGRAAARAAEAAEAERLAALIPEERAQYLVEAAESWAAAGWPERAGELFAAAIADGGHVIGDARTYYAGFLFDTGRPERALSTLAELKSSRPDDPFAYVCAGEVLEEAADLDGALCWFTDGLTRFYRHFEMPDAVNDATLMQLLTNRQRVRRLLELPPDCWDDIASSAQAVLLADLTDP</sequence>
<dbReference type="AlphaFoldDB" id="A0A7W9KGN5"/>
<dbReference type="Proteomes" id="UP000585638">
    <property type="component" value="Unassembled WGS sequence"/>
</dbReference>
<gene>
    <name evidence="1" type="ORF">BJ998_003271</name>
</gene>
<reference evidence="1 2" key="1">
    <citation type="submission" date="2020-08" db="EMBL/GenBank/DDBJ databases">
        <title>Sequencing the genomes of 1000 actinobacteria strains.</title>
        <authorList>
            <person name="Klenk H.-P."/>
        </authorList>
    </citation>
    <scope>NUCLEOTIDE SEQUENCE [LARGE SCALE GENOMIC DNA]</scope>
    <source>
        <strain evidence="1 2">DSM 43851</strain>
    </source>
</reference>
<dbReference type="EMBL" id="JACHIR010000001">
    <property type="protein sequence ID" value="MBB5892075.1"/>
    <property type="molecule type" value="Genomic_DNA"/>
</dbReference>
<protein>
    <recommendedName>
        <fullName evidence="3">Tetratricopeptide repeat protein</fullName>
    </recommendedName>
</protein>
<dbReference type="SUPFAM" id="SSF48452">
    <property type="entry name" value="TPR-like"/>
    <property type="match status" value="1"/>
</dbReference>
<keyword evidence="2" id="KW-1185">Reference proteome</keyword>